<dbReference type="AlphaFoldDB" id="A0A6N3JWF8"/>
<reference evidence="1 2" key="1">
    <citation type="submission" date="2018-07" db="EMBL/GenBank/DDBJ databases">
        <authorList>
            <person name="Ye Y."/>
        </authorList>
    </citation>
    <scope>NUCLEOTIDE SEQUENCE [LARGE SCALE GENOMIC DNA]</scope>
    <source>
        <strain evidence="2">H14(2018)</strain>
    </source>
</reference>
<reference evidence="1 2" key="2">
    <citation type="submission" date="2018-08" db="EMBL/GenBank/DDBJ databases">
        <title>Streptomyces kandeliansis sp. nov., an endophytic bacterium isolated from mangrove plant.</title>
        <authorList>
            <person name="Wang R."/>
        </authorList>
    </citation>
    <scope>NUCLEOTIDE SEQUENCE [LARGE SCALE GENOMIC DNA]</scope>
    <source>
        <strain evidence="2">H14(2018)</strain>
    </source>
</reference>
<gene>
    <name evidence="1" type="ORF">DVH21_01985</name>
</gene>
<evidence type="ECO:0000313" key="1">
    <source>
        <dbReference type="EMBL" id="AXH88794.1"/>
    </source>
</evidence>
<dbReference type="EMBL" id="CP031263">
    <property type="protein sequence ID" value="AXH88794.1"/>
    <property type="molecule type" value="Genomic_DNA"/>
</dbReference>
<protein>
    <submittedName>
        <fullName evidence="1">Uncharacterized protein</fullName>
    </submittedName>
</protein>
<proteinExistence type="predicted"/>
<evidence type="ECO:0000313" key="2">
    <source>
        <dbReference type="Proteomes" id="UP000253958"/>
    </source>
</evidence>
<dbReference type="RefSeq" id="WP_114918688.1">
    <property type="nucleotide sequence ID" value="NZ_CP031263.1"/>
</dbReference>
<name>A0A6N3JWF8_9ACTN</name>
<sequence>MPLSQATPLLLREPGFLFHALLASTEPLHAAAGSSYDADPWPVAWIPWGPTQEGSVFSHSTNVEPIRVAELFEAVAYSVTEVTTTLAFAVTNYTLHNLRRAMNAPSSLVTTVSGTAATLSSKLEAPDPEQIVRSMIGWESLDHTMRLVGRQCLNGGEVQSNFGRGAAAGIATVWNFERPAAGKAFAFYGAGVGRLGS</sequence>
<dbReference type="Proteomes" id="UP000253958">
    <property type="component" value="Chromosome"/>
</dbReference>
<organism evidence="1 2">
    <name type="scientific">Micromonospora aurantiaca</name>
    <name type="common">nom. illeg.</name>
    <dbReference type="NCBI Taxonomy" id="47850"/>
    <lineage>
        <taxon>Bacteria</taxon>
        <taxon>Bacillati</taxon>
        <taxon>Actinomycetota</taxon>
        <taxon>Actinomycetes</taxon>
        <taxon>Micromonosporales</taxon>
        <taxon>Micromonosporaceae</taxon>
        <taxon>Micromonospora</taxon>
    </lineage>
</organism>
<accession>A0A6N3JWF8</accession>